<dbReference type="InterPro" id="IPR005119">
    <property type="entry name" value="LysR_subst-bd"/>
</dbReference>
<evidence type="ECO:0000259" key="5">
    <source>
        <dbReference type="PROSITE" id="PS50931"/>
    </source>
</evidence>
<dbReference type="Pfam" id="PF03466">
    <property type="entry name" value="LysR_substrate"/>
    <property type="match status" value="1"/>
</dbReference>
<dbReference type="PROSITE" id="PS50931">
    <property type="entry name" value="HTH_LYSR"/>
    <property type="match status" value="1"/>
</dbReference>
<proteinExistence type="inferred from homology"/>
<dbReference type="InterPro" id="IPR058163">
    <property type="entry name" value="LysR-type_TF_proteobact-type"/>
</dbReference>
<keyword evidence="4" id="KW-0804">Transcription</keyword>
<dbReference type="GO" id="GO:0003700">
    <property type="term" value="F:DNA-binding transcription factor activity"/>
    <property type="evidence" value="ECO:0007669"/>
    <property type="project" value="InterPro"/>
</dbReference>
<evidence type="ECO:0000256" key="2">
    <source>
        <dbReference type="ARBA" id="ARBA00023015"/>
    </source>
</evidence>
<dbReference type="SUPFAM" id="SSF53850">
    <property type="entry name" value="Periplasmic binding protein-like II"/>
    <property type="match status" value="1"/>
</dbReference>
<feature type="domain" description="HTH lysR-type" evidence="5">
    <location>
        <begin position="5"/>
        <end position="62"/>
    </location>
</feature>
<dbReference type="PRINTS" id="PR00039">
    <property type="entry name" value="HTHLYSR"/>
</dbReference>
<keyword evidence="3" id="KW-0238">DNA-binding</keyword>
<evidence type="ECO:0000313" key="7">
    <source>
        <dbReference type="Proteomes" id="UP000295525"/>
    </source>
</evidence>
<dbReference type="GO" id="GO:0043565">
    <property type="term" value="F:sequence-specific DNA binding"/>
    <property type="evidence" value="ECO:0007669"/>
    <property type="project" value="TreeGrafter"/>
</dbReference>
<dbReference type="Gene3D" id="3.40.190.10">
    <property type="entry name" value="Periplasmic binding protein-like II"/>
    <property type="match status" value="2"/>
</dbReference>
<keyword evidence="7" id="KW-1185">Reference proteome</keyword>
<accession>A0A4R3MDK6</accession>
<comment type="similarity">
    <text evidence="1">Belongs to the LysR transcriptional regulatory family.</text>
</comment>
<protein>
    <submittedName>
        <fullName evidence="6">LysR family transcriptional regulator</fullName>
    </submittedName>
</protein>
<dbReference type="Pfam" id="PF00126">
    <property type="entry name" value="HTH_1"/>
    <property type="match status" value="1"/>
</dbReference>
<dbReference type="InterPro" id="IPR036390">
    <property type="entry name" value="WH_DNA-bd_sf"/>
</dbReference>
<comment type="caution">
    <text evidence="6">The sequence shown here is derived from an EMBL/GenBank/DDBJ whole genome shotgun (WGS) entry which is preliminary data.</text>
</comment>
<dbReference type="Proteomes" id="UP000295525">
    <property type="component" value="Unassembled WGS sequence"/>
</dbReference>
<evidence type="ECO:0000256" key="1">
    <source>
        <dbReference type="ARBA" id="ARBA00009437"/>
    </source>
</evidence>
<organism evidence="6 7">
    <name type="scientific">Paralcaligenes ureilyticus</name>
    <dbReference type="NCBI Taxonomy" id="627131"/>
    <lineage>
        <taxon>Bacteria</taxon>
        <taxon>Pseudomonadati</taxon>
        <taxon>Pseudomonadota</taxon>
        <taxon>Betaproteobacteria</taxon>
        <taxon>Burkholderiales</taxon>
        <taxon>Alcaligenaceae</taxon>
        <taxon>Paralcaligenes</taxon>
    </lineage>
</organism>
<dbReference type="CDD" id="cd08432">
    <property type="entry name" value="PBP2_GcdR_TrpI_HvrB_AmpR_like"/>
    <property type="match status" value="1"/>
</dbReference>
<dbReference type="Gene3D" id="1.10.10.10">
    <property type="entry name" value="Winged helix-like DNA-binding domain superfamily/Winged helix DNA-binding domain"/>
    <property type="match status" value="1"/>
</dbReference>
<dbReference type="AlphaFoldDB" id="A0A4R3MDK6"/>
<evidence type="ECO:0000256" key="3">
    <source>
        <dbReference type="ARBA" id="ARBA00023125"/>
    </source>
</evidence>
<name>A0A4R3MDK6_9BURK</name>
<dbReference type="EMBL" id="SMAJ01000001">
    <property type="protein sequence ID" value="TCT11013.1"/>
    <property type="molecule type" value="Genomic_DNA"/>
</dbReference>
<dbReference type="PANTHER" id="PTHR30537:SF26">
    <property type="entry name" value="GLYCINE CLEAVAGE SYSTEM TRANSCRIPTIONAL ACTIVATOR"/>
    <property type="match status" value="1"/>
</dbReference>
<dbReference type="FunFam" id="1.10.10.10:FF:000001">
    <property type="entry name" value="LysR family transcriptional regulator"/>
    <property type="match status" value="1"/>
</dbReference>
<dbReference type="SUPFAM" id="SSF46785">
    <property type="entry name" value="Winged helix' DNA-binding domain"/>
    <property type="match status" value="1"/>
</dbReference>
<keyword evidence="2" id="KW-0805">Transcription regulation</keyword>
<gene>
    <name evidence="6" type="ORF">EDC26_101237</name>
</gene>
<reference evidence="6 7" key="1">
    <citation type="submission" date="2019-03" db="EMBL/GenBank/DDBJ databases">
        <title>Genomic Encyclopedia of Type Strains, Phase IV (KMG-IV): sequencing the most valuable type-strain genomes for metagenomic binning, comparative biology and taxonomic classification.</title>
        <authorList>
            <person name="Goeker M."/>
        </authorList>
    </citation>
    <scope>NUCLEOTIDE SEQUENCE [LARGE SCALE GENOMIC DNA]</scope>
    <source>
        <strain evidence="6 7">DSM 24591</strain>
    </source>
</reference>
<sequence>MNRLPPLKALLVFETVARHQNITRAASHLCLTQGAVSRQILLLEEYFGFPLFQRHARGITLTSEGESLLPTLREAFAQIEEVSTRLMRRRVELTLKVPTCAMRWIYPKVISFQAEHADIPLQVTTTLQHSVDFQRETFDAAIVYDMPVDKNLHAQLLFTEQLTPMCAPSLLDGRDAMTQEDLSRMTLLHPTRDHRDWEAWARYAGFQNIDTGSGQSFDTLDLAVNAATQGFGVAIGDCVLASEDIEMQRLVKPFDCVMPGQSYYFVYPKASANQEKLAALHSWLSRYCVDNTQAEIVAF</sequence>
<dbReference type="RefSeq" id="WP_132579427.1">
    <property type="nucleotide sequence ID" value="NZ_SMAJ01000001.1"/>
</dbReference>
<dbReference type="PANTHER" id="PTHR30537">
    <property type="entry name" value="HTH-TYPE TRANSCRIPTIONAL REGULATOR"/>
    <property type="match status" value="1"/>
</dbReference>
<dbReference type="InterPro" id="IPR036388">
    <property type="entry name" value="WH-like_DNA-bd_sf"/>
</dbReference>
<dbReference type="OrthoDB" id="8683153at2"/>
<evidence type="ECO:0000313" key="6">
    <source>
        <dbReference type="EMBL" id="TCT11013.1"/>
    </source>
</evidence>
<evidence type="ECO:0000256" key="4">
    <source>
        <dbReference type="ARBA" id="ARBA00023163"/>
    </source>
</evidence>
<dbReference type="InterPro" id="IPR000847">
    <property type="entry name" value="LysR_HTH_N"/>
</dbReference>
<dbReference type="GO" id="GO:0006351">
    <property type="term" value="P:DNA-templated transcription"/>
    <property type="evidence" value="ECO:0007669"/>
    <property type="project" value="TreeGrafter"/>
</dbReference>